<evidence type="ECO:0000313" key="2">
    <source>
        <dbReference type="EMBL" id="PKC50741.1"/>
    </source>
</evidence>
<name>A0A2N0QI60_9GLOM</name>
<evidence type="ECO:0000313" key="3">
    <source>
        <dbReference type="Proteomes" id="UP000232688"/>
    </source>
</evidence>
<keyword evidence="1" id="KW-0472">Membrane</keyword>
<reference evidence="2 3" key="2">
    <citation type="submission" date="2017-10" db="EMBL/GenBank/DDBJ databases">
        <title>Genome analyses suggest a sexual origin of heterokaryosis in a supposedly ancient asexual fungus.</title>
        <authorList>
            <person name="Corradi N."/>
            <person name="Sedzielewska K."/>
            <person name="Noel J."/>
            <person name="Charron P."/>
            <person name="Farinelli L."/>
            <person name="Marton T."/>
            <person name="Kruger M."/>
            <person name="Pelin A."/>
            <person name="Brachmann A."/>
            <person name="Corradi N."/>
        </authorList>
    </citation>
    <scope>NUCLEOTIDE SEQUENCE [LARGE SCALE GENOMIC DNA]</scope>
    <source>
        <strain evidence="2 3">A1</strain>
    </source>
</reference>
<dbReference type="Proteomes" id="UP000232688">
    <property type="component" value="Unassembled WGS sequence"/>
</dbReference>
<organism evidence="2 3">
    <name type="scientific">Rhizophagus irregularis</name>
    <dbReference type="NCBI Taxonomy" id="588596"/>
    <lineage>
        <taxon>Eukaryota</taxon>
        <taxon>Fungi</taxon>
        <taxon>Fungi incertae sedis</taxon>
        <taxon>Mucoromycota</taxon>
        <taxon>Glomeromycotina</taxon>
        <taxon>Glomeromycetes</taxon>
        <taxon>Glomerales</taxon>
        <taxon>Glomeraceae</taxon>
        <taxon>Rhizophagus</taxon>
    </lineage>
</organism>
<dbReference type="VEuPathDB" id="FungiDB:RhiirA1_485474"/>
<feature type="transmembrane region" description="Helical" evidence="1">
    <location>
        <begin position="22"/>
        <end position="46"/>
    </location>
</feature>
<evidence type="ECO:0000256" key="1">
    <source>
        <dbReference type="SAM" id="Phobius"/>
    </source>
</evidence>
<dbReference type="AlphaFoldDB" id="A0A2N0QI60"/>
<accession>A0A2N0QI60</accession>
<feature type="non-terminal residue" evidence="2">
    <location>
        <position position="1"/>
    </location>
</feature>
<reference evidence="2 3" key="1">
    <citation type="submission" date="2017-10" db="EMBL/GenBank/DDBJ databases">
        <title>Extensive intraspecific genome diversity in a model arbuscular mycorrhizal fungus.</title>
        <authorList>
            <person name="Chen E.C.H."/>
            <person name="Morin E."/>
            <person name="Baudet D."/>
            <person name="Noel J."/>
            <person name="Ndikumana S."/>
            <person name="Charron P."/>
            <person name="St-Onge C."/>
            <person name="Giorgi J."/>
            <person name="Grigoriev I.V."/>
            <person name="Roux C."/>
            <person name="Martin F.M."/>
            <person name="Corradi N."/>
        </authorList>
    </citation>
    <scope>NUCLEOTIDE SEQUENCE [LARGE SCALE GENOMIC DNA]</scope>
    <source>
        <strain evidence="2 3">A1</strain>
    </source>
</reference>
<gene>
    <name evidence="2" type="ORF">RhiirA1_485474</name>
</gene>
<evidence type="ECO:0008006" key="4">
    <source>
        <dbReference type="Google" id="ProtNLM"/>
    </source>
</evidence>
<keyword evidence="1" id="KW-0812">Transmembrane</keyword>
<sequence>AAVGAILTNSAKSLLSESYPEYWTFILGGLFIVVVLYLPNGLAGLLDRMKIRLFKKEKKEVEKNAVDTVVS</sequence>
<keyword evidence="1" id="KW-1133">Transmembrane helix</keyword>
<comment type="caution">
    <text evidence="2">The sequence shown here is derived from an EMBL/GenBank/DDBJ whole genome shotgun (WGS) entry which is preliminary data.</text>
</comment>
<dbReference type="EMBL" id="LLXH01009168">
    <property type="protein sequence ID" value="PKC50741.1"/>
    <property type="molecule type" value="Genomic_DNA"/>
</dbReference>
<protein>
    <recommendedName>
        <fullName evidence="4">Urea ABC transporter permease subunit UrtC</fullName>
    </recommendedName>
</protein>
<proteinExistence type="predicted"/>